<dbReference type="Gene3D" id="1.20.120.160">
    <property type="entry name" value="HPT domain"/>
    <property type="match status" value="3"/>
</dbReference>
<dbReference type="InterPro" id="IPR036890">
    <property type="entry name" value="HATPase_C_sf"/>
</dbReference>
<accession>A0ABX0WJ72</accession>
<dbReference type="SMART" id="SM00260">
    <property type="entry name" value="CheW"/>
    <property type="match status" value="1"/>
</dbReference>
<evidence type="ECO:0000313" key="15">
    <source>
        <dbReference type="Proteomes" id="UP000720344"/>
    </source>
</evidence>
<feature type="compositionally biased region" description="Pro residues" evidence="9">
    <location>
        <begin position="1198"/>
        <end position="1215"/>
    </location>
</feature>
<feature type="domain" description="HPt" evidence="13">
    <location>
        <begin position="815"/>
        <end position="915"/>
    </location>
</feature>
<feature type="modified residue" description="Phosphohistidine" evidence="7">
    <location>
        <position position="1352"/>
    </location>
</feature>
<feature type="modified residue" description="4-aspartylphosphate" evidence="8">
    <location>
        <position position="2004"/>
    </location>
</feature>
<dbReference type="PROSITE" id="PS50110">
    <property type="entry name" value="RESPONSE_REGULATORY"/>
    <property type="match status" value="1"/>
</dbReference>
<dbReference type="RefSeq" id="WP_167681785.1">
    <property type="nucleotide sequence ID" value="NZ_JAATWB010000005.1"/>
</dbReference>
<feature type="domain" description="Histidine kinase" evidence="10">
    <location>
        <begin position="1596"/>
        <end position="1800"/>
    </location>
</feature>
<evidence type="ECO:0000256" key="3">
    <source>
        <dbReference type="ARBA" id="ARBA00022553"/>
    </source>
</evidence>
<feature type="domain" description="Response regulatory" evidence="11">
    <location>
        <begin position="1955"/>
        <end position="2071"/>
    </location>
</feature>
<dbReference type="Proteomes" id="UP000720344">
    <property type="component" value="Unassembled WGS sequence"/>
</dbReference>
<feature type="region of interest" description="Disordered" evidence="9">
    <location>
        <begin position="367"/>
        <end position="458"/>
    </location>
</feature>
<feature type="compositionally biased region" description="Low complexity" evidence="9">
    <location>
        <begin position="1273"/>
        <end position="1299"/>
    </location>
</feature>
<protein>
    <recommendedName>
        <fullName evidence="2">histidine kinase</fullName>
        <ecNumber evidence="2">2.7.13.3</ecNumber>
    </recommendedName>
</protein>
<dbReference type="PROSITE" id="PS50109">
    <property type="entry name" value="HIS_KIN"/>
    <property type="match status" value="1"/>
</dbReference>
<evidence type="ECO:0000256" key="9">
    <source>
        <dbReference type="SAM" id="MobiDB-lite"/>
    </source>
</evidence>
<dbReference type="SMART" id="SM01231">
    <property type="entry name" value="H-kinase_dim"/>
    <property type="match status" value="1"/>
</dbReference>
<feature type="compositionally biased region" description="Low complexity" evidence="9">
    <location>
        <begin position="378"/>
        <end position="393"/>
    </location>
</feature>
<dbReference type="InterPro" id="IPR002545">
    <property type="entry name" value="CheW-lke_dom"/>
</dbReference>
<dbReference type="InterPro" id="IPR058661">
    <property type="entry name" value="FimL_2nd"/>
</dbReference>
<evidence type="ECO:0000256" key="2">
    <source>
        <dbReference type="ARBA" id="ARBA00012438"/>
    </source>
</evidence>
<dbReference type="InterPro" id="IPR004358">
    <property type="entry name" value="Sig_transdc_His_kin-like_C"/>
</dbReference>
<dbReference type="Pfam" id="PF00072">
    <property type="entry name" value="Response_reg"/>
    <property type="match status" value="1"/>
</dbReference>
<dbReference type="Pfam" id="PF01584">
    <property type="entry name" value="CheW"/>
    <property type="match status" value="1"/>
</dbReference>
<evidence type="ECO:0000256" key="7">
    <source>
        <dbReference type="PROSITE-ProRule" id="PRU00110"/>
    </source>
</evidence>
<keyword evidence="4" id="KW-0808">Transferase</keyword>
<reference evidence="15" key="1">
    <citation type="submission" date="2020-03" db="EMBL/GenBank/DDBJ databases">
        <title>Whole-genome sequence of the purple nonsulfur bacterium Rhodocyclus tenuis DSM112.</title>
        <authorList>
            <person name="Kyndt J.A."/>
            <person name="Meyer T.E."/>
        </authorList>
    </citation>
    <scope>NUCLEOTIDE SEQUENCE [LARGE SCALE GENOMIC DNA]</scope>
    <source>
        <strain evidence="15">DSM 112</strain>
    </source>
</reference>
<dbReference type="PRINTS" id="PR00344">
    <property type="entry name" value="BCTRLSENSOR"/>
</dbReference>
<dbReference type="Gene3D" id="2.30.30.40">
    <property type="entry name" value="SH3 Domains"/>
    <property type="match status" value="1"/>
</dbReference>
<dbReference type="Gene3D" id="3.40.50.2300">
    <property type="match status" value="1"/>
</dbReference>
<evidence type="ECO:0000256" key="5">
    <source>
        <dbReference type="ARBA" id="ARBA00022777"/>
    </source>
</evidence>
<dbReference type="SMART" id="SM00073">
    <property type="entry name" value="HPT"/>
    <property type="match status" value="3"/>
</dbReference>
<evidence type="ECO:0000256" key="8">
    <source>
        <dbReference type="PROSITE-ProRule" id="PRU00169"/>
    </source>
</evidence>
<feature type="domain" description="CheW-like" evidence="12">
    <location>
        <begin position="1802"/>
        <end position="1936"/>
    </location>
</feature>
<dbReference type="InterPro" id="IPR008207">
    <property type="entry name" value="Sig_transdc_His_kin_Hpt_dom"/>
</dbReference>
<feature type="compositionally biased region" description="Pro residues" evidence="9">
    <location>
        <begin position="434"/>
        <end position="446"/>
    </location>
</feature>
<dbReference type="EMBL" id="JAATWB010000005">
    <property type="protein sequence ID" value="NJA89360.1"/>
    <property type="molecule type" value="Genomic_DNA"/>
</dbReference>
<feature type="region of interest" description="Disordered" evidence="9">
    <location>
        <begin position="1256"/>
        <end position="1301"/>
    </location>
</feature>
<dbReference type="InterPro" id="IPR005467">
    <property type="entry name" value="His_kinase_dom"/>
</dbReference>
<keyword evidence="15" id="KW-1185">Reference proteome</keyword>
<feature type="region of interest" description="Disordered" evidence="9">
    <location>
        <begin position="1178"/>
        <end position="1228"/>
    </location>
</feature>
<keyword evidence="5" id="KW-0418">Kinase</keyword>
<feature type="compositionally biased region" description="Basic and acidic residues" evidence="9">
    <location>
        <begin position="793"/>
        <end position="809"/>
    </location>
</feature>
<keyword evidence="6" id="KW-0902">Two-component regulatory system</keyword>
<dbReference type="InterPro" id="IPR004105">
    <property type="entry name" value="CheA-like_dim"/>
</dbReference>
<feature type="compositionally biased region" description="Low complexity" evidence="9">
    <location>
        <begin position="1413"/>
        <end position="1441"/>
    </location>
</feature>
<dbReference type="SUPFAM" id="SSF47226">
    <property type="entry name" value="Histidine-containing phosphotransfer domain, HPT domain"/>
    <property type="match status" value="4"/>
</dbReference>
<dbReference type="InterPro" id="IPR011006">
    <property type="entry name" value="CheY-like_superfamily"/>
</dbReference>
<feature type="compositionally biased region" description="Low complexity" evidence="9">
    <location>
        <begin position="1003"/>
        <end position="1015"/>
    </location>
</feature>
<dbReference type="CDD" id="cd17546">
    <property type="entry name" value="REC_hyHK_CKI1_RcsC-like"/>
    <property type="match status" value="1"/>
</dbReference>
<evidence type="ECO:0000256" key="4">
    <source>
        <dbReference type="ARBA" id="ARBA00022679"/>
    </source>
</evidence>
<evidence type="ECO:0000259" key="13">
    <source>
        <dbReference type="PROSITE" id="PS50894"/>
    </source>
</evidence>
<gene>
    <name evidence="14" type="ORF">HCX48_09010</name>
</gene>
<dbReference type="PANTHER" id="PTHR43395:SF8">
    <property type="entry name" value="HISTIDINE KINASE"/>
    <property type="match status" value="1"/>
</dbReference>
<evidence type="ECO:0000259" key="10">
    <source>
        <dbReference type="PROSITE" id="PS50109"/>
    </source>
</evidence>
<comment type="catalytic activity">
    <reaction evidence="1">
        <text>ATP + protein L-histidine = ADP + protein N-phospho-L-histidine.</text>
        <dbReference type="EC" id="2.7.13.3"/>
    </reaction>
</comment>
<dbReference type="SMART" id="SM00387">
    <property type="entry name" value="HATPase_c"/>
    <property type="match status" value="1"/>
</dbReference>
<feature type="domain" description="HPt" evidence="13">
    <location>
        <begin position="1036"/>
        <end position="1139"/>
    </location>
</feature>
<evidence type="ECO:0000256" key="1">
    <source>
        <dbReference type="ARBA" id="ARBA00000085"/>
    </source>
</evidence>
<name>A0ABX0WJ72_9RHOO</name>
<dbReference type="SMART" id="SM00448">
    <property type="entry name" value="REC"/>
    <property type="match status" value="1"/>
</dbReference>
<feature type="domain" description="HPt" evidence="13">
    <location>
        <begin position="1305"/>
        <end position="1411"/>
    </location>
</feature>
<sequence>MNAATGMNAAAEVIGAIGATGNPPGPLLPVSREIERALALTGEALAQFADSGEAMPFGASTMPGASEAFPLAAAKASPRASLNTARVTPSRGTHAERAATPLAVCRQQLAQVRGAFQLAGDDGLALLCAALADLIDDAGRRPDTTHYVALAQRALDRLSDALTDRLAGLPAEGLHLLPLLRELQRAAGRPLAAPGALFFPDLSRPLPPRAAPSLTAAQQQLVLRRELPRFQRGLLAFLRSPNKDEGIADGVADMRNAVERIDTAKNAEGHIFWRIAAAFLGALAERALPSDCDVTPLLARLDLQIRRVQEGTPGIALALTRDLLYALARSGRGNEAVREIQDAFALPSLIPGLRIVAAAPGAAPEAIKAAASGEESDAAQPQAATPAPSQSAAEPTLPAPATGASLPEPDNDAPVAGTATTELASHDATDAAPAPTPEEQPAPPNGTPDAASDTTPDEHRRAVAHLGAAARASEVAWLECWCGEASLPRFRRHAARLAAAADALGNTDCRRLTQCVVAAGNWIADPATALDDTLAREVACAILLLQRAPALLPAPGADFLHEVDLTVARVHACFAGNPPPSAAELPALQTLADYAQQRRRARQQTGAIRNALECIEQTLDTLAQSPQRYRELSALPPALRALADTFAGPALADTGDALRHCARRIGELADAGSSPANDDFLPLAEALTRIAQLIEAQSHAPTHTSVAPDIADPVRAAQLWAQSVEHGLERDKRLAQAALQSHRAAPADEARRDALRQHLSSLQNTAELVGDTALRERARSALLALIADDATDGADRRRSPIDPTLDLRHAPTRRPAPPDANWLGVFIEEAHEMLFAIAESRARLASGLRGGEALAALRRALHTLKGSAYMVGLRAFGDTARALEHTARDWQPRASDAPPALTDLFAEAERLLSAWVEHLASGSGDAPDPSALLAQAAALRAAAADVDASRGADVIELGRFRPPRPPLDGTREDAPDAATEETGEDAADASEGHTPPDADPDVSPESQAAPPAQSEPAPPTDTAQETPATPPLRRQQIKVSSSLWQIFLDEAQVHLDTLESELAQLTATPAAPTSAAFHRAAHTLGSIAGTVGLQAVNALGVALEHALQRRRHTPQPAASEALTVLREAIDALGHMLAATAAHRLPDAAPALVATLEAIYPASADALAADAVAEFTAEPVDAPPTTPACAAAPDMAGALPPPAADTQPVAPPPTAPAAPSVSPHSAAAPRQREILARQLGHDVVSALDELLYGASAEPSPSAASAVNGTSGTHTADTSAAPPTASAISSAPTTPTAPATAGECTLGDELDEQLLPIFLEEASDLEHRIEAALRACREDPANGEAARALARLLHTLKGSARMAGAMRLGDITHAIETRVEALAHSTPADGTASDAIDAIESAVDAVLEEIDSLRAGGATPPEASTAAALADADAPPAAGRPDTSANERRLADRERRDSASASDDDALTQRSTLRVRADLVDRLVNEAGELSIARARIGDEVRALKDTLLELTDNVLRLRRQLHDVDLQAETQMTAHSAPPATATEAADTFDPLEFDRFTRFQELTRMMAESVDDVATIQQQLLQHVDAADTALVAQTRLSRALQQELLDVRKAPFGSIADRLYRIVRQTAKDTGKRANLDLHGSRIDIDRGVLDRLAAPLEHLLRNAVVHGIEAREERRAKGKSEIGEIALTLQQTGNELILTLSDDGGGLDFARIRAHAREAGLLDDDASAATAPDSEGKARLVELIFAPGFSTAELSQVAGRGVGLDVVKTEIAQLGGRIEVDPAPTQGTTFRLTVPLTLALMQALLVDVGGATYAIPSTMIEQALDLKAPALAQLRESGAGEWQGQRYPFRTLGQLLGENVPETPPAHAWVLLLKSGAQRLAIEVEALCGAQEIVVKNVGPQLSRVGGIDAATVLGDGKIVLIVNPVALAARPLSAPPPAPHETPVNSAATVPTLMVVDDSLTVRKVTGRLLEREGYRVLTARDGVDALEQLRQTRPAALLVDIEMPRMDGFDLTRAIRADTRLKDVPIIMITSRTAEKHRQYAASLGVDRYFGKPYQETELLASVAALVRDGRNHLA</sequence>
<dbReference type="PROSITE" id="PS50851">
    <property type="entry name" value="CHEW"/>
    <property type="match status" value="1"/>
</dbReference>
<organism evidence="14 15">
    <name type="scientific">Rhodocyclus gracilis</name>
    <dbReference type="NCBI Taxonomy" id="2929842"/>
    <lineage>
        <taxon>Bacteria</taxon>
        <taxon>Pseudomonadati</taxon>
        <taxon>Pseudomonadota</taxon>
        <taxon>Betaproteobacteria</taxon>
        <taxon>Rhodocyclales</taxon>
        <taxon>Rhodocyclaceae</taxon>
        <taxon>Rhodocyclus</taxon>
    </lineage>
</organism>
<feature type="compositionally biased region" description="Basic and acidic residues" evidence="9">
    <location>
        <begin position="1443"/>
        <end position="1456"/>
    </location>
</feature>
<dbReference type="EC" id="2.7.13.3" evidence="2"/>
<dbReference type="PANTHER" id="PTHR43395">
    <property type="entry name" value="SENSOR HISTIDINE KINASE CHEA"/>
    <property type="match status" value="1"/>
</dbReference>
<dbReference type="InterPro" id="IPR001789">
    <property type="entry name" value="Sig_transdc_resp-reg_receiver"/>
</dbReference>
<feature type="modified residue" description="Phosphohistidine" evidence="7">
    <location>
        <position position="862"/>
    </location>
</feature>
<evidence type="ECO:0000256" key="6">
    <source>
        <dbReference type="ARBA" id="ARBA00023012"/>
    </source>
</evidence>
<dbReference type="InterPro" id="IPR003594">
    <property type="entry name" value="HATPase_dom"/>
</dbReference>
<dbReference type="InterPro" id="IPR036641">
    <property type="entry name" value="HPT_dom_sf"/>
</dbReference>
<evidence type="ECO:0000259" key="12">
    <source>
        <dbReference type="PROSITE" id="PS50851"/>
    </source>
</evidence>
<dbReference type="CDD" id="cd00088">
    <property type="entry name" value="HPT"/>
    <property type="match status" value="2"/>
</dbReference>
<feature type="modified residue" description="Phosphohistidine" evidence="7">
    <location>
        <position position="1082"/>
    </location>
</feature>
<keyword evidence="3 8" id="KW-0597">Phosphoprotein</keyword>
<dbReference type="InterPro" id="IPR051315">
    <property type="entry name" value="Bact_Chemotaxis_CheA"/>
</dbReference>
<dbReference type="SUPFAM" id="SSF55874">
    <property type="entry name" value="ATPase domain of HSP90 chaperone/DNA topoisomerase II/histidine kinase"/>
    <property type="match status" value="1"/>
</dbReference>
<dbReference type="SUPFAM" id="SSF50341">
    <property type="entry name" value="CheW-like"/>
    <property type="match status" value="1"/>
</dbReference>
<feature type="region of interest" description="Disordered" evidence="9">
    <location>
        <begin position="1413"/>
        <end position="1465"/>
    </location>
</feature>
<dbReference type="InterPro" id="IPR036061">
    <property type="entry name" value="CheW-like_dom_sf"/>
</dbReference>
<feature type="compositionally biased region" description="Acidic residues" evidence="9">
    <location>
        <begin position="978"/>
        <end position="988"/>
    </location>
</feature>
<dbReference type="PROSITE" id="PS50894">
    <property type="entry name" value="HPT"/>
    <property type="match status" value="3"/>
</dbReference>
<dbReference type="Pfam" id="PF26379">
    <property type="entry name" value="FimL_2nd"/>
    <property type="match status" value="1"/>
</dbReference>
<feature type="region of interest" description="Disordered" evidence="9">
    <location>
        <begin position="957"/>
        <end position="1036"/>
    </location>
</feature>
<feature type="compositionally biased region" description="Low complexity" evidence="9">
    <location>
        <begin position="1216"/>
        <end position="1228"/>
    </location>
</feature>
<dbReference type="Pfam" id="PF02518">
    <property type="entry name" value="HATPase_c"/>
    <property type="match status" value="1"/>
</dbReference>
<evidence type="ECO:0000259" key="11">
    <source>
        <dbReference type="PROSITE" id="PS50110"/>
    </source>
</evidence>
<dbReference type="Pfam" id="PF01627">
    <property type="entry name" value="Hpt"/>
    <property type="match status" value="3"/>
</dbReference>
<feature type="region of interest" description="Disordered" evidence="9">
    <location>
        <begin position="793"/>
        <end position="813"/>
    </location>
</feature>
<evidence type="ECO:0000313" key="14">
    <source>
        <dbReference type="EMBL" id="NJA89360.1"/>
    </source>
</evidence>
<proteinExistence type="predicted"/>
<dbReference type="Gene3D" id="3.30.565.10">
    <property type="entry name" value="Histidine kinase-like ATPase, C-terminal domain"/>
    <property type="match status" value="1"/>
</dbReference>
<dbReference type="SUPFAM" id="SSF52172">
    <property type="entry name" value="CheY-like"/>
    <property type="match status" value="1"/>
</dbReference>
<comment type="caution">
    <text evidence="14">The sequence shown here is derived from an EMBL/GenBank/DDBJ whole genome shotgun (WGS) entry which is preliminary data.</text>
</comment>
<feature type="compositionally biased region" description="Low complexity" evidence="9">
    <location>
        <begin position="1186"/>
        <end position="1197"/>
    </location>
</feature>